<proteinExistence type="predicted"/>
<reference evidence="3" key="1">
    <citation type="submission" date="2020-08" db="EMBL/GenBank/DDBJ databases">
        <title>Genome sequencing and assembly of the red palm weevil Rhynchophorus ferrugineus.</title>
        <authorList>
            <person name="Dias G.B."/>
            <person name="Bergman C.M."/>
            <person name="Manee M."/>
        </authorList>
    </citation>
    <scope>NUCLEOTIDE SEQUENCE</scope>
    <source>
        <strain evidence="3">AA-2017</strain>
        <tissue evidence="3">Whole larva</tissue>
    </source>
</reference>
<evidence type="ECO:0000256" key="1">
    <source>
        <dbReference type="SAM" id="MobiDB-lite"/>
    </source>
</evidence>
<dbReference type="Gene3D" id="2.30.42.10">
    <property type="match status" value="2"/>
</dbReference>
<feature type="region of interest" description="Disordered" evidence="1">
    <location>
        <begin position="200"/>
        <end position="281"/>
    </location>
</feature>
<keyword evidence="4" id="KW-1185">Reference proteome</keyword>
<dbReference type="OrthoDB" id="6022711at2759"/>
<dbReference type="GO" id="GO:0050930">
    <property type="term" value="P:induction of positive chemotaxis"/>
    <property type="evidence" value="ECO:0007669"/>
    <property type="project" value="InterPro"/>
</dbReference>
<dbReference type="PANTHER" id="PTHR48484:SF2">
    <property type="entry name" value="PRO-INTERLEUKIN-16"/>
    <property type="match status" value="1"/>
</dbReference>
<dbReference type="Proteomes" id="UP000625711">
    <property type="component" value="Unassembled WGS sequence"/>
</dbReference>
<dbReference type="EMBL" id="JAACXV010014635">
    <property type="protein sequence ID" value="KAF7265218.1"/>
    <property type="molecule type" value="Genomic_DNA"/>
</dbReference>
<dbReference type="InterPro" id="IPR055287">
    <property type="entry name" value="IL-16-like"/>
</dbReference>
<feature type="domain" description="PDZ" evidence="2">
    <location>
        <begin position="379"/>
        <end position="464"/>
    </location>
</feature>
<organism evidence="3 4">
    <name type="scientific">Rhynchophorus ferrugineus</name>
    <name type="common">Red palm weevil</name>
    <name type="synonym">Curculio ferrugineus</name>
    <dbReference type="NCBI Taxonomy" id="354439"/>
    <lineage>
        <taxon>Eukaryota</taxon>
        <taxon>Metazoa</taxon>
        <taxon>Ecdysozoa</taxon>
        <taxon>Arthropoda</taxon>
        <taxon>Hexapoda</taxon>
        <taxon>Insecta</taxon>
        <taxon>Pterygota</taxon>
        <taxon>Neoptera</taxon>
        <taxon>Endopterygota</taxon>
        <taxon>Coleoptera</taxon>
        <taxon>Polyphaga</taxon>
        <taxon>Cucujiformia</taxon>
        <taxon>Curculionidae</taxon>
        <taxon>Dryophthorinae</taxon>
        <taxon>Rhynchophorus</taxon>
    </lineage>
</organism>
<dbReference type="SUPFAM" id="SSF50156">
    <property type="entry name" value="PDZ domain-like"/>
    <property type="match status" value="2"/>
</dbReference>
<feature type="domain" description="PDZ" evidence="2">
    <location>
        <begin position="657"/>
        <end position="731"/>
    </location>
</feature>
<evidence type="ECO:0000313" key="3">
    <source>
        <dbReference type="EMBL" id="KAF7265218.1"/>
    </source>
</evidence>
<evidence type="ECO:0000313" key="4">
    <source>
        <dbReference type="Proteomes" id="UP000625711"/>
    </source>
</evidence>
<gene>
    <name evidence="3" type="ORF">GWI33_021327</name>
</gene>
<dbReference type="Pfam" id="PF00595">
    <property type="entry name" value="PDZ"/>
    <property type="match status" value="2"/>
</dbReference>
<feature type="region of interest" description="Disordered" evidence="1">
    <location>
        <begin position="164"/>
        <end position="185"/>
    </location>
</feature>
<dbReference type="AlphaFoldDB" id="A0A834HPT4"/>
<protein>
    <recommendedName>
        <fullName evidence="2">PDZ domain-containing protein</fullName>
    </recommendedName>
</protein>
<evidence type="ECO:0000259" key="2">
    <source>
        <dbReference type="PROSITE" id="PS50106"/>
    </source>
</evidence>
<accession>A0A834HPT4</accession>
<dbReference type="GO" id="GO:0005125">
    <property type="term" value="F:cytokine activity"/>
    <property type="evidence" value="ECO:0007669"/>
    <property type="project" value="InterPro"/>
</dbReference>
<sequence length="754" mass="83982">MVLRLFKRHGSDPNAHLENPCALSGLDGSREAPLSPQQEEKEDEIPHKSSFTMLGKSTVGTTFEKKEHDGAQLQDKVSLEEIIKPKESPVSLREKSHNRMKRNVKCVSDNIELKQDQLLSYLTMMKPADENIATALDTTTQNLSSDNIAEEKKTRRSKLRSMFTLRSRSRGSQEVDGFKKINQKSSSTDSLSSLLNYIIPRRRQHSKSPSTVTQFKSDESGYGSDSTKCTPIDSPIGSIKSHVSQSSQDSENDNDADKTLVDKNMGPYRDKNDLSDDTDTAEEELDRTYTFNKFYSRSPTKYLTKKRSRSSSGDGDIERNLSARRSVKLKRTFSKNEKDDAEKLQITCCEKIKNLKVNEDRMDTTHQSCSSILEKEFKCVRLKVKKGESIGLKIHPQINDNSTSTYIISEIMENSVASRNDLLKVNDEVIKVNGIRIKGLDQSIVKTHFQPRNDELELVISRTPCKTPTKVSKKRSNSFRAFLGRSSALLSPKKDNFVIKKKNMGVSNTHTNYLVENECKTVEVTRKHFGSKGSYNALEKSQSTTVLSKPKYVGLSDILKPKTNIETKVTFSEKNTLEKCKSLSPIVVKSPSFSKTKTSPVPPLPVRPKSCCSSPTSNGKPITSYGMRKFSISSQSKQISQPVPICQKTVSKLGDKTCTFVKGPGHKSLGFSIVGGKDSPKGPMGVYVKTIFKDGQAAESRVLQEGDELLSINGKSFKGLTHIEAVNLFKSVKSGEIVIDVASRHHCKAYANSV</sequence>
<dbReference type="InterPro" id="IPR036034">
    <property type="entry name" value="PDZ_sf"/>
</dbReference>
<dbReference type="SMART" id="SM00228">
    <property type="entry name" value="PDZ"/>
    <property type="match status" value="2"/>
</dbReference>
<name>A0A834HPT4_RHYFE</name>
<dbReference type="InterPro" id="IPR001478">
    <property type="entry name" value="PDZ"/>
</dbReference>
<dbReference type="PROSITE" id="PS50106">
    <property type="entry name" value="PDZ"/>
    <property type="match status" value="2"/>
</dbReference>
<comment type="caution">
    <text evidence="3">The sequence shown here is derived from an EMBL/GenBank/DDBJ whole genome shotgun (WGS) entry which is preliminary data.</text>
</comment>
<dbReference type="PANTHER" id="PTHR48484">
    <property type="entry name" value="PRO-INTERLEUKIN-16"/>
    <property type="match status" value="1"/>
</dbReference>
<feature type="region of interest" description="Disordered" evidence="1">
    <location>
        <begin position="8"/>
        <end position="49"/>
    </location>
</feature>
<dbReference type="CDD" id="cd06759">
    <property type="entry name" value="PDZ3_PDZD2-PDZ1_hPro-IL-16-like"/>
    <property type="match status" value="1"/>
</dbReference>
<feature type="region of interest" description="Disordered" evidence="1">
    <location>
        <begin position="592"/>
        <end position="618"/>
    </location>
</feature>